<dbReference type="InterPro" id="IPR010095">
    <property type="entry name" value="Cas12f1-like_TNB"/>
</dbReference>
<dbReference type="GO" id="GO:0003677">
    <property type="term" value="F:DNA binding"/>
    <property type="evidence" value="ECO:0007669"/>
    <property type="project" value="UniProtKB-KW"/>
</dbReference>
<dbReference type="PANTHER" id="PTHR30405:SF25">
    <property type="entry name" value="RNA-GUIDED DNA ENDONUCLEASE INSQ-RELATED"/>
    <property type="match status" value="1"/>
</dbReference>
<feature type="domain" description="Transposase putative helix-turn-helix" evidence="11">
    <location>
        <begin position="2"/>
        <end position="42"/>
    </location>
</feature>
<reference evidence="12" key="1">
    <citation type="submission" date="2016-10" db="EMBL/GenBank/DDBJ databases">
        <authorList>
            <person name="de Groot N.N."/>
        </authorList>
    </citation>
    <scope>NUCLEOTIDE SEQUENCE</scope>
</reference>
<dbReference type="Pfam" id="PF12323">
    <property type="entry name" value="HTH_OrfB_IS605"/>
    <property type="match status" value="1"/>
</dbReference>
<dbReference type="NCBIfam" id="TIGR01766">
    <property type="entry name" value="IS200/IS605 family accessory protein TnpB-like domain"/>
    <property type="match status" value="1"/>
</dbReference>
<evidence type="ECO:0000256" key="4">
    <source>
        <dbReference type="ARBA" id="ARBA00022723"/>
    </source>
</evidence>
<evidence type="ECO:0000259" key="11">
    <source>
        <dbReference type="Pfam" id="PF12323"/>
    </source>
</evidence>
<evidence type="ECO:0000259" key="9">
    <source>
        <dbReference type="Pfam" id="PF01385"/>
    </source>
</evidence>
<evidence type="ECO:0000256" key="2">
    <source>
        <dbReference type="ARBA" id="ARBA00011044"/>
    </source>
</evidence>
<dbReference type="InterPro" id="IPR001959">
    <property type="entry name" value="Transposase"/>
</dbReference>
<dbReference type="NCBIfam" id="NF040570">
    <property type="entry name" value="guided_TnpB"/>
    <property type="match status" value="1"/>
</dbReference>
<keyword evidence="4" id="KW-0479">Metal-binding</keyword>
<accession>A0A1W1BNX5</accession>
<proteinExistence type="inferred from homology"/>
<evidence type="ECO:0000256" key="5">
    <source>
        <dbReference type="ARBA" id="ARBA00022833"/>
    </source>
</evidence>
<feature type="region of interest" description="Disordered" evidence="8">
    <location>
        <begin position="213"/>
        <end position="232"/>
    </location>
</feature>
<keyword evidence="7" id="KW-0233">DNA recombination</keyword>
<keyword evidence="3" id="KW-0815">Transposition</keyword>
<dbReference type="InterPro" id="IPR021027">
    <property type="entry name" value="Transposase_put_HTH"/>
</dbReference>
<dbReference type="Pfam" id="PF07282">
    <property type="entry name" value="Cas12f1-like_TNB"/>
    <property type="match status" value="1"/>
</dbReference>
<dbReference type="PANTHER" id="PTHR30405">
    <property type="entry name" value="TRANSPOSASE"/>
    <property type="match status" value="1"/>
</dbReference>
<evidence type="ECO:0000256" key="8">
    <source>
        <dbReference type="SAM" id="MobiDB-lite"/>
    </source>
</evidence>
<dbReference type="Pfam" id="PF01385">
    <property type="entry name" value="OrfB_IS605"/>
    <property type="match status" value="1"/>
</dbReference>
<dbReference type="GO" id="GO:0046872">
    <property type="term" value="F:metal ion binding"/>
    <property type="evidence" value="ECO:0007669"/>
    <property type="project" value="UniProtKB-KW"/>
</dbReference>
<evidence type="ECO:0000313" key="12">
    <source>
        <dbReference type="EMBL" id="SFV55177.1"/>
    </source>
</evidence>
<dbReference type="InterPro" id="IPR051399">
    <property type="entry name" value="RNA-guided_DNA_endo/Transpos"/>
</dbReference>
<protein>
    <submittedName>
        <fullName evidence="12">Mobile element protein</fullName>
    </submittedName>
</protein>
<feature type="domain" description="Probable transposase IS891/IS1136/IS1341" evidence="9">
    <location>
        <begin position="169"/>
        <end position="272"/>
    </location>
</feature>
<name>A0A1W1BNX5_9ZZZZ</name>
<dbReference type="EMBL" id="FPHH01000031">
    <property type="protein sequence ID" value="SFV55177.1"/>
    <property type="molecule type" value="Genomic_DNA"/>
</dbReference>
<evidence type="ECO:0000256" key="7">
    <source>
        <dbReference type="ARBA" id="ARBA00023172"/>
    </source>
</evidence>
<organism evidence="12">
    <name type="scientific">hydrothermal vent metagenome</name>
    <dbReference type="NCBI Taxonomy" id="652676"/>
    <lineage>
        <taxon>unclassified sequences</taxon>
        <taxon>metagenomes</taxon>
        <taxon>ecological metagenomes</taxon>
    </lineage>
</organism>
<dbReference type="GO" id="GO:0032196">
    <property type="term" value="P:transposition"/>
    <property type="evidence" value="ECO:0007669"/>
    <property type="project" value="UniProtKB-KW"/>
</dbReference>
<gene>
    <name evidence="12" type="ORF">MNB_SM-5-44</name>
</gene>
<feature type="domain" description="Cas12f1-like TNB" evidence="10">
    <location>
        <begin position="299"/>
        <end position="365"/>
    </location>
</feature>
<dbReference type="GO" id="GO:0006310">
    <property type="term" value="P:DNA recombination"/>
    <property type="evidence" value="ECO:0007669"/>
    <property type="project" value="UniProtKB-KW"/>
</dbReference>
<dbReference type="AlphaFoldDB" id="A0A1W1BNX5"/>
<evidence type="ECO:0000256" key="6">
    <source>
        <dbReference type="ARBA" id="ARBA00023125"/>
    </source>
</evidence>
<evidence type="ECO:0000259" key="10">
    <source>
        <dbReference type="Pfam" id="PF07282"/>
    </source>
</evidence>
<evidence type="ECO:0000256" key="3">
    <source>
        <dbReference type="ARBA" id="ARBA00022578"/>
    </source>
</evidence>
<keyword evidence="5" id="KW-0862">Zinc</keyword>
<comment type="similarity">
    <text evidence="2">In the N-terminal section; belongs to the transposase 2 family.</text>
</comment>
<comment type="similarity">
    <text evidence="1">In the C-terminal section; belongs to the transposase 35 family.</text>
</comment>
<feature type="compositionally biased region" description="Basic residues" evidence="8">
    <location>
        <begin position="215"/>
        <end position="231"/>
    </location>
</feature>
<evidence type="ECO:0000256" key="1">
    <source>
        <dbReference type="ARBA" id="ARBA00008761"/>
    </source>
</evidence>
<keyword evidence="6" id="KW-0238">DNA-binding</keyword>
<sequence length="381" mass="43018">MKAVKVRLYPNAKQQQIIASQIGAVRYVYNRTLALRINAYKKFGLKVGKFDLIKHVTKLKNRDNTSWLKEADSQALQQSVANMDSAYKHFFKGGGYPKFKSKHHSRQSFQYPQRVKIENNKLYLPKVGWVKCKGLRDDITGKIKTVTVSYEAYQYHASILFDTGDIKPKINTNNKVIGLDVGVSLMIADSDGNKIKPLDLVRELSKLRIKAQQLSRKKKGSKNRAKAKAKVAKQNLHIANMRKDFLHKLSKQYSENQTVVVEDLKIKNMTKATKGTVEKPSKNAKAKRGLNRSITQQSWGMFFELLEYKLKANGGELIKVNPKFTSQTCNKCGHISKENRQSQSKFVCTSCGHTANADINASKNILDRGIHGNNACLKIAS</sequence>